<proteinExistence type="predicted"/>
<keyword evidence="3" id="KW-1185">Reference proteome</keyword>
<reference evidence="2 3" key="1">
    <citation type="journal article" date="2015" name="Stand. Genomic Sci.">
        <title>Genomic Encyclopedia of Bacterial and Archaeal Type Strains, Phase III: the genomes of soil and plant-associated and newly described type strains.</title>
        <authorList>
            <person name="Whitman W.B."/>
            <person name="Woyke T."/>
            <person name="Klenk H.P."/>
            <person name="Zhou Y."/>
            <person name="Lilburn T.G."/>
            <person name="Beck B.J."/>
            <person name="De Vos P."/>
            <person name="Vandamme P."/>
            <person name="Eisen J.A."/>
            <person name="Garrity G."/>
            <person name="Hugenholtz P."/>
            <person name="Kyrpides N.C."/>
        </authorList>
    </citation>
    <scope>NUCLEOTIDE SEQUENCE [LARGE SCALE GENOMIC DNA]</scope>
    <source>
        <strain evidence="2 3">CGMCC 1.7271</strain>
    </source>
</reference>
<gene>
    <name evidence="2" type="ORF">IQ13_3039</name>
</gene>
<comment type="caution">
    <text evidence="2">The sequence shown here is derived from an EMBL/GenBank/DDBJ whole genome shotgun (WGS) entry which is preliminary data.</text>
</comment>
<evidence type="ECO:0000313" key="3">
    <source>
        <dbReference type="Proteomes" id="UP000316167"/>
    </source>
</evidence>
<name>A0A562SGX4_9BACT</name>
<accession>A0A562SGX4</accession>
<dbReference type="AlphaFoldDB" id="A0A562SGX4"/>
<dbReference type="PROSITE" id="PS51257">
    <property type="entry name" value="PROKAR_LIPOPROTEIN"/>
    <property type="match status" value="1"/>
</dbReference>
<dbReference type="OrthoDB" id="9764969at2"/>
<evidence type="ECO:0000259" key="1">
    <source>
        <dbReference type="Pfam" id="PF13088"/>
    </source>
</evidence>
<dbReference type="InterPro" id="IPR036278">
    <property type="entry name" value="Sialidase_sf"/>
</dbReference>
<dbReference type="EMBL" id="VLLE01000005">
    <property type="protein sequence ID" value="TWI80363.1"/>
    <property type="molecule type" value="Genomic_DNA"/>
</dbReference>
<dbReference type="CDD" id="cd15482">
    <property type="entry name" value="Sialidase_non-viral"/>
    <property type="match status" value="1"/>
</dbReference>
<dbReference type="RefSeq" id="WP_144887213.1">
    <property type="nucleotide sequence ID" value="NZ_VLLE01000005.1"/>
</dbReference>
<feature type="domain" description="Sialidase" evidence="1">
    <location>
        <begin position="72"/>
        <end position="380"/>
    </location>
</feature>
<dbReference type="Pfam" id="PF13088">
    <property type="entry name" value="BNR_2"/>
    <property type="match status" value="1"/>
</dbReference>
<protein>
    <submittedName>
        <fullName evidence="2">BNR repeat protein</fullName>
    </submittedName>
</protein>
<evidence type="ECO:0000313" key="2">
    <source>
        <dbReference type="EMBL" id="TWI80363.1"/>
    </source>
</evidence>
<dbReference type="Gene3D" id="2.120.10.10">
    <property type="match status" value="2"/>
</dbReference>
<dbReference type="Proteomes" id="UP000316167">
    <property type="component" value="Unassembled WGS sequence"/>
</dbReference>
<dbReference type="InterPro" id="IPR011040">
    <property type="entry name" value="Sialidase"/>
</dbReference>
<dbReference type="SUPFAM" id="SSF50939">
    <property type="entry name" value="Sialidases"/>
    <property type="match status" value="1"/>
</dbReference>
<sequence>MQKLLIVSLLCTALFACKSQQKKTEEAASITMLASPAGDSCAEPYLFTDAKGMVHLSWVEKKGKTSTLLFSSLQNEKWSKPIAISSGNNWFVNWADYPVISSDANGNMLAHFLEKSDTAKFTYDVKVTASSDHGKTWSQPTTLHDDGKKAEHGFVSIIPYNEQFMVSWLDGRKTAMEGEHSGHEGHHGEMTLRGALLDKAGKKTKEWELDGRICDCCQTTIAVTTNGPVVVYRDRSDEEIRDMSIVRLVNGEWTQPKTIFADAWKIAGCPVNGPRADAIGNNLAIAWFSMKDKQSEVKVIFSADGGATFQQPIRIDEGKTIGRVDLVLLDEQTAMVSWMEGATIKAMKVHKDGTKEKPVVVAESSDARSSSFPQMTKAGDQLIFAWTDSKAKTIKLAALQLN</sequence>
<organism evidence="2 3">
    <name type="scientific">Lacibacter cauensis</name>
    <dbReference type="NCBI Taxonomy" id="510947"/>
    <lineage>
        <taxon>Bacteria</taxon>
        <taxon>Pseudomonadati</taxon>
        <taxon>Bacteroidota</taxon>
        <taxon>Chitinophagia</taxon>
        <taxon>Chitinophagales</taxon>
        <taxon>Chitinophagaceae</taxon>
        <taxon>Lacibacter</taxon>
    </lineage>
</organism>